<dbReference type="GO" id="GO:0019028">
    <property type="term" value="C:viral capsid"/>
    <property type="evidence" value="ECO:0007669"/>
    <property type="project" value="UniProtKB-KW"/>
</dbReference>
<protein>
    <recommendedName>
        <fullName evidence="5">Capsid protein</fullName>
    </recommendedName>
</protein>
<proteinExistence type="predicted"/>
<keyword evidence="3" id="KW-0946">Virion</keyword>
<reference evidence="4" key="1">
    <citation type="submission" date="2019-05" db="EMBL/GenBank/DDBJ databases">
        <title>Metatranscriptomic reconstruction reveals RNA viruses with the potential to shape carbon cycling in soil.</title>
        <authorList>
            <person name="Starr E.P."/>
            <person name="Nuccio E."/>
            <person name="Pett-Ridge J."/>
            <person name="Banfield J.F."/>
            <person name="Firestone M.K."/>
        </authorList>
    </citation>
    <scope>NUCLEOTIDE SEQUENCE</scope>
    <source>
        <strain evidence="4">H2_Bulk_35_scaffold_476</strain>
    </source>
</reference>
<dbReference type="SUPFAM" id="SSF55405">
    <property type="entry name" value="RNA bacteriophage capsid protein"/>
    <property type="match status" value="1"/>
</dbReference>
<evidence type="ECO:0000256" key="2">
    <source>
        <dbReference type="ARBA" id="ARBA00022561"/>
    </source>
</evidence>
<dbReference type="EMBL" id="MN033830">
    <property type="protein sequence ID" value="QDH88084.1"/>
    <property type="molecule type" value="Genomic_RNA"/>
</dbReference>
<evidence type="ECO:0000256" key="3">
    <source>
        <dbReference type="ARBA" id="ARBA00022844"/>
    </source>
</evidence>
<organism evidence="4">
    <name type="scientific">Leviviridae sp</name>
    <dbReference type="NCBI Taxonomy" id="2027243"/>
    <lineage>
        <taxon>Viruses</taxon>
        <taxon>Riboviria</taxon>
        <taxon>Orthornavirae</taxon>
        <taxon>Lenarviricota</taxon>
        <taxon>Leviviricetes</taxon>
        <taxon>Norzivirales</taxon>
        <taxon>Fiersviridae</taxon>
    </lineage>
</organism>
<keyword evidence="2" id="KW-0167">Capsid protein</keyword>
<gene>
    <name evidence="4" type="ORF">H2Bulk35476_000003</name>
</gene>
<comment type="subcellular location">
    <subcellularLocation>
        <location evidence="1">Virion</location>
    </subcellularLocation>
</comment>
<evidence type="ECO:0008006" key="5">
    <source>
        <dbReference type="Google" id="ProtNLM"/>
    </source>
</evidence>
<name>A0A514D398_9VIRU</name>
<dbReference type="InterPro" id="IPR015954">
    <property type="entry name" value="Phage_RNA-type_capsid"/>
</dbReference>
<evidence type="ECO:0000313" key="4">
    <source>
        <dbReference type="EMBL" id="QDH88084.1"/>
    </source>
</evidence>
<sequence>MPQAIDLVINNGAGTPVAKTFTLMAPAAGYNAIAAWALKEGTIASVFPKITVLARPTGNASKKSQIKLVLPSSYTDTVTGLTKVGSAYEADISVSVPDDFPEALKNDAVAFTKNLVSHALIQSVMRDGSPAS</sequence>
<dbReference type="Gene3D" id="3.30.380.10">
    <property type="entry name" value="MS2 Viral Coat Protein"/>
    <property type="match status" value="1"/>
</dbReference>
<accession>A0A514D398</accession>
<evidence type="ECO:0000256" key="1">
    <source>
        <dbReference type="ARBA" id="ARBA00004328"/>
    </source>
</evidence>